<evidence type="ECO:0000256" key="2">
    <source>
        <dbReference type="ARBA" id="ARBA00023239"/>
    </source>
</evidence>
<keyword evidence="2" id="KW-0456">Lyase</keyword>
<protein>
    <recommendedName>
        <fullName evidence="5">Terpenoid synthase</fullName>
    </recommendedName>
</protein>
<dbReference type="SFLD" id="SFLDS00005">
    <property type="entry name" value="Isoprenoid_Synthase_Type_I"/>
    <property type="match status" value="1"/>
</dbReference>
<dbReference type="GO" id="GO:0016838">
    <property type="term" value="F:carbon-oxygen lyase activity, acting on phosphates"/>
    <property type="evidence" value="ECO:0007669"/>
    <property type="project" value="InterPro"/>
</dbReference>
<proteinExistence type="inferred from homology"/>
<name>A0A8H5G8H3_9AGAR</name>
<dbReference type="Gene3D" id="1.10.600.10">
    <property type="entry name" value="Farnesyl Diphosphate Synthase"/>
    <property type="match status" value="1"/>
</dbReference>
<reference evidence="3 4" key="1">
    <citation type="journal article" date="2020" name="ISME J.">
        <title>Uncovering the hidden diversity of litter-decomposition mechanisms in mushroom-forming fungi.</title>
        <authorList>
            <person name="Floudas D."/>
            <person name="Bentzer J."/>
            <person name="Ahren D."/>
            <person name="Johansson T."/>
            <person name="Persson P."/>
            <person name="Tunlid A."/>
        </authorList>
    </citation>
    <scope>NUCLEOTIDE SEQUENCE [LARGE SCALE GENOMIC DNA]</scope>
    <source>
        <strain evidence="3 4">CBS 291.85</strain>
    </source>
</reference>
<evidence type="ECO:0000313" key="3">
    <source>
        <dbReference type="EMBL" id="KAF5360314.1"/>
    </source>
</evidence>
<gene>
    <name evidence="3" type="ORF">D9758_009124</name>
</gene>
<dbReference type="SUPFAM" id="SSF48576">
    <property type="entry name" value="Terpenoid synthases"/>
    <property type="match status" value="1"/>
</dbReference>
<dbReference type="Pfam" id="PF06330">
    <property type="entry name" value="TRI5"/>
    <property type="match status" value="1"/>
</dbReference>
<comment type="similarity">
    <text evidence="1">Belongs to the trichodiene synthase family.</text>
</comment>
<evidence type="ECO:0000313" key="4">
    <source>
        <dbReference type="Proteomes" id="UP000559256"/>
    </source>
</evidence>
<sequence>MAPFTFNPLSWRLFSFISQRAGRVHVKDTLASPSESIVSSPSTRSSVSSASDTQNVLRDIILDYLARIHVPFPQVTYDRDFEAACCNEITRRGYILESLRPFLPGGVVMATTSYSHLEDVSARIYIALYTGYLIYLDDVFEHDVTAVEVFNDRFVSHRKQKDPVLDDFADLLRRAPKLWPNKVVSNLIITSTLNLVTALLLENQTRDMRLRSVSCGYPTFSRVMSGASEAYGLFIFPANLPLPSFIQALPELMVYINNGNDILSFYKEEASGETVNRVSWLAQCHGYPKLDAVRELLEEAVMKREQILLILKPSKEACNAFLRFTSGYIGFHAGLKRYRLGELDL</sequence>
<evidence type="ECO:0000256" key="1">
    <source>
        <dbReference type="ARBA" id="ARBA00007946"/>
    </source>
</evidence>
<keyword evidence="4" id="KW-1185">Reference proteome</keyword>
<dbReference type="EMBL" id="JAACJM010000043">
    <property type="protein sequence ID" value="KAF5360314.1"/>
    <property type="molecule type" value="Genomic_DNA"/>
</dbReference>
<evidence type="ECO:0008006" key="5">
    <source>
        <dbReference type="Google" id="ProtNLM"/>
    </source>
</evidence>
<dbReference type="InterPro" id="IPR024652">
    <property type="entry name" value="Trichodiene_synth"/>
</dbReference>
<accession>A0A8H5G8H3</accession>
<organism evidence="3 4">
    <name type="scientific">Tetrapyrgos nigripes</name>
    <dbReference type="NCBI Taxonomy" id="182062"/>
    <lineage>
        <taxon>Eukaryota</taxon>
        <taxon>Fungi</taxon>
        <taxon>Dikarya</taxon>
        <taxon>Basidiomycota</taxon>
        <taxon>Agaricomycotina</taxon>
        <taxon>Agaricomycetes</taxon>
        <taxon>Agaricomycetidae</taxon>
        <taxon>Agaricales</taxon>
        <taxon>Marasmiineae</taxon>
        <taxon>Marasmiaceae</taxon>
        <taxon>Tetrapyrgos</taxon>
    </lineage>
</organism>
<dbReference type="OrthoDB" id="2998174at2759"/>
<dbReference type="InterPro" id="IPR008949">
    <property type="entry name" value="Isoprenoid_synthase_dom_sf"/>
</dbReference>
<dbReference type="SFLD" id="SFLDG01021">
    <property type="entry name" value="Trichodiene_Synthase_Like"/>
    <property type="match status" value="1"/>
</dbReference>
<dbReference type="Proteomes" id="UP000559256">
    <property type="component" value="Unassembled WGS sequence"/>
</dbReference>
<dbReference type="AlphaFoldDB" id="A0A8H5G8H3"/>
<comment type="caution">
    <text evidence="3">The sequence shown here is derived from an EMBL/GenBank/DDBJ whole genome shotgun (WGS) entry which is preliminary data.</text>
</comment>